<sequence>MSDPDMKIEAFFDEAGKWRAELAALRAILLEGPLTEDYKWNSPCYTFEGGNVATLWGLKESCALAFFKGALLEDDEGLLTAPGENSRSMRMICFTSTSAIAERKDTLRTYLDRAIEVEKAGLKVEFAKDDLEYPEELADKLDADPEFREAFEDLTPGRRRGYVLHFSQAKQPATRIARIEKAAPRILQGKGMHDR</sequence>
<dbReference type="Proteomes" id="UP000007374">
    <property type="component" value="Unassembled WGS sequence"/>
</dbReference>
<evidence type="ECO:0000313" key="2">
    <source>
        <dbReference type="EMBL" id="EKF40552.1"/>
    </source>
</evidence>
<dbReference type="PATRIC" id="fig|1231190.3.peg.4249"/>
<comment type="caution">
    <text evidence="2">The sequence shown here is derived from an EMBL/GenBank/DDBJ whole genome shotgun (WGS) entry which is preliminary data.</text>
</comment>
<name>K2PHF3_9HYPH</name>
<dbReference type="eggNOG" id="COG4430">
    <property type="taxonomic scope" value="Bacteria"/>
</dbReference>
<dbReference type="PIRSF" id="PIRSF021308">
    <property type="entry name" value="UCP021308"/>
    <property type="match status" value="1"/>
</dbReference>
<gene>
    <name evidence="2" type="ORF">NA8A_20547</name>
</gene>
<feature type="domain" description="YdhG-like" evidence="1">
    <location>
        <begin position="18"/>
        <end position="115"/>
    </location>
</feature>
<organism evidence="2 3">
    <name type="scientific">Nitratireductor indicus C115</name>
    <dbReference type="NCBI Taxonomy" id="1231190"/>
    <lineage>
        <taxon>Bacteria</taxon>
        <taxon>Pseudomonadati</taxon>
        <taxon>Pseudomonadota</taxon>
        <taxon>Alphaproteobacteria</taxon>
        <taxon>Hyphomicrobiales</taxon>
        <taxon>Phyllobacteriaceae</taxon>
        <taxon>Nitratireductor</taxon>
    </lineage>
</organism>
<dbReference type="InterPro" id="IPR016786">
    <property type="entry name" value="YdeI_bac"/>
</dbReference>
<dbReference type="Pfam" id="PF13376">
    <property type="entry name" value="OmdA"/>
    <property type="match status" value="1"/>
</dbReference>
<evidence type="ECO:0000259" key="1">
    <source>
        <dbReference type="Pfam" id="PF08818"/>
    </source>
</evidence>
<dbReference type="STRING" id="721133.SAMN05216176_104283"/>
<dbReference type="Pfam" id="PF08818">
    <property type="entry name" value="DUF1801"/>
    <property type="match status" value="1"/>
</dbReference>
<dbReference type="EMBL" id="AMSI01000017">
    <property type="protein sequence ID" value="EKF40552.1"/>
    <property type="molecule type" value="Genomic_DNA"/>
</dbReference>
<dbReference type="SUPFAM" id="SSF159888">
    <property type="entry name" value="YdhG-like"/>
    <property type="match status" value="1"/>
</dbReference>
<dbReference type="RefSeq" id="WP_009452332.1">
    <property type="nucleotide sequence ID" value="NZ_AMSI01000017.1"/>
</dbReference>
<protein>
    <recommendedName>
        <fullName evidence="1">YdhG-like domain-containing protein</fullName>
    </recommendedName>
</protein>
<accession>K2PHF3</accession>
<dbReference type="AlphaFoldDB" id="K2PHF3"/>
<evidence type="ECO:0000313" key="3">
    <source>
        <dbReference type="Proteomes" id="UP000007374"/>
    </source>
</evidence>
<dbReference type="OrthoDB" id="214150at2"/>
<reference evidence="2 3" key="1">
    <citation type="journal article" date="2012" name="J. Bacteriol.">
        <title>Genome Sequence of Nitratireductor indicus Type Strain C115.</title>
        <authorList>
            <person name="Lai Q."/>
            <person name="Li G."/>
            <person name="Yu Z."/>
            <person name="Shao Z."/>
        </authorList>
    </citation>
    <scope>NUCLEOTIDE SEQUENCE [LARGE SCALE GENOMIC DNA]</scope>
    <source>
        <strain evidence="2 3">C115</strain>
    </source>
</reference>
<proteinExistence type="predicted"/>
<keyword evidence="3" id="KW-1185">Reference proteome</keyword>
<dbReference type="InterPro" id="IPR014922">
    <property type="entry name" value="YdhG-like"/>
</dbReference>